<accession>A0A5B7DX98</accession>
<proteinExistence type="predicted"/>
<protein>
    <submittedName>
        <fullName evidence="1">Uncharacterized protein</fullName>
    </submittedName>
</protein>
<gene>
    <name evidence="1" type="ORF">E2C01_018726</name>
</gene>
<keyword evidence="2" id="KW-1185">Reference proteome</keyword>
<organism evidence="1 2">
    <name type="scientific">Portunus trituberculatus</name>
    <name type="common">Swimming crab</name>
    <name type="synonym">Neptunus trituberculatus</name>
    <dbReference type="NCBI Taxonomy" id="210409"/>
    <lineage>
        <taxon>Eukaryota</taxon>
        <taxon>Metazoa</taxon>
        <taxon>Ecdysozoa</taxon>
        <taxon>Arthropoda</taxon>
        <taxon>Crustacea</taxon>
        <taxon>Multicrustacea</taxon>
        <taxon>Malacostraca</taxon>
        <taxon>Eumalacostraca</taxon>
        <taxon>Eucarida</taxon>
        <taxon>Decapoda</taxon>
        <taxon>Pleocyemata</taxon>
        <taxon>Brachyura</taxon>
        <taxon>Eubrachyura</taxon>
        <taxon>Portunoidea</taxon>
        <taxon>Portunidae</taxon>
        <taxon>Portuninae</taxon>
        <taxon>Portunus</taxon>
    </lineage>
</organism>
<evidence type="ECO:0000313" key="2">
    <source>
        <dbReference type="Proteomes" id="UP000324222"/>
    </source>
</evidence>
<reference evidence="1 2" key="1">
    <citation type="submission" date="2019-05" db="EMBL/GenBank/DDBJ databases">
        <title>Another draft genome of Portunus trituberculatus and its Hox gene families provides insights of decapod evolution.</title>
        <authorList>
            <person name="Jeong J.-H."/>
            <person name="Song I."/>
            <person name="Kim S."/>
            <person name="Choi T."/>
            <person name="Kim D."/>
            <person name="Ryu S."/>
            <person name="Kim W."/>
        </authorList>
    </citation>
    <scope>NUCLEOTIDE SEQUENCE [LARGE SCALE GENOMIC DNA]</scope>
    <source>
        <tissue evidence="1">Muscle</tissue>
    </source>
</reference>
<dbReference type="EMBL" id="VSRR010001484">
    <property type="protein sequence ID" value="MPC25606.1"/>
    <property type="molecule type" value="Genomic_DNA"/>
</dbReference>
<comment type="caution">
    <text evidence="1">The sequence shown here is derived from an EMBL/GenBank/DDBJ whole genome shotgun (WGS) entry which is preliminary data.</text>
</comment>
<dbReference type="AlphaFoldDB" id="A0A5B7DX98"/>
<sequence length="195" mass="21083">MIPPATHSLRQLTPFPYWVVAEVMTEETPSSEGNSKPGEGNVLCRVKHARKPTGSPNDQVRCDLKGPAGTAFARRPNSTAASFKDFGVALCLSSVEACILFFRAGRGRQVNYREPKFVSVVRTGVREDLGRPSSGLVKARVLSISESLGSAEFLQSPVAVVSFLSPSFPRPRIPRTHMAAGGVGLAVYLTRRTKN</sequence>
<evidence type="ECO:0000313" key="1">
    <source>
        <dbReference type="EMBL" id="MPC25606.1"/>
    </source>
</evidence>
<name>A0A5B7DX98_PORTR</name>
<dbReference type="Proteomes" id="UP000324222">
    <property type="component" value="Unassembled WGS sequence"/>
</dbReference>